<dbReference type="Pfam" id="PF00025">
    <property type="entry name" value="Arf"/>
    <property type="match status" value="1"/>
</dbReference>
<sequence>MNGKKKETKIVIFGDYNSGKTTTLDNLCQKKVKVEYRGTTISMDYGNTRVNGEKIHLFASPGQERFRFMREILYNGIDAAIVVVDISRGVSSMEREIIHQLDSENVPYVIFANKQDTGSANLDLDSDITIIPTIALQGQGLQEGLERLLDMI</sequence>
<dbReference type="InterPro" id="IPR027417">
    <property type="entry name" value="P-loop_NTPase"/>
</dbReference>
<dbReference type="AlphaFoldDB" id="A0A8T8K4C4"/>
<dbReference type="OrthoDB" id="49590at2157"/>
<reference evidence="3" key="1">
    <citation type="submission" date="2020-07" db="EMBL/GenBank/DDBJ databases">
        <title>Methanobacterium. sp. MethCan genome.</title>
        <authorList>
            <person name="Postec A."/>
            <person name="Quemeneur M."/>
        </authorList>
    </citation>
    <scope>NUCLEOTIDE SEQUENCE</scope>
    <source>
        <strain evidence="3">MethCAN</strain>
    </source>
</reference>
<dbReference type="KEGG" id="meme:HYG87_03130"/>
<dbReference type="EMBL" id="CP058560">
    <property type="protein sequence ID" value="QUH22837.1"/>
    <property type="molecule type" value="Genomic_DNA"/>
</dbReference>
<evidence type="ECO:0000256" key="2">
    <source>
        <dbReference type="ARBA" id="ARBA00023134"/>
    </source>
</evidence>
<dbReference type="Gene3D" id="3.40.50.300">
    <property type="entry name" value="P-loop containing nucleotide triphosphate hydrolases"/>
    <property type="match status" value="1"/>
</dbReference>
<organism evidence="3 4">
    <name type="scientific">Methanobacterium alkalithermotolerans</name>
    <dbReference type="NCBI Taxonomy" id="2731220"/>
    <lineage>
        <taxon>Archaea</taxon>
        <taxon>Methanobacteriati</taxon>
        <taxon>Methanobacteriota</taxon>
        <taxon>Methanomada group</taxon>
        <taxon>Methanobacteria</taxon>
        <taxon>Methanobacteriales</taxon>
        <taxon>Methanobacteriaceae</taxon>
        <taxon>Methanobacterium</taxon>
    </lineage>
</organism>
<dbReference type="CDD" id="cd00882">
    <property type="entry name" value="Ras_like_GTPase"/>
    <property type="match status" value="1"/>
</dbReference>
<protein>
    <submittedName>
        <fullName evidence="3">GTP-binding protein</fullName>
    </submittedName>
</protein>
<accession>A0A8T8K4C4</accession>
<dbReference type="PANTHER" id="PTHR42708">
    <property type="entry name" value="ATP/GTP-BINDING PROTEIN-RELATED"/>
    <property type="match status" value="1"/>
</dbReference>
<evidence type="ECO:0000313" key="3">
    <source>
        <dbReference type="EMBL" id="QUH22837.1"/>
    </source>
</evidence>
<dbReference type="GeneID" id="64819725"/>
<dbReference type="InterPro" id="IPR052705">
    <property type="entry name" value="Gliding_Motility_GTPase"/>
</dbReference>
<keyword evidence="2" id="KW-0342">GTP-binding</keyword>
<dbReference type="GO" id="GO:0005525">
    <property type="term" value="F:GTP binding"/>
    <property type="evidence" value="ECO:0007669"/>
    <property type="project" value="UniProtKB-KW"/>
</dbReference>
<keyword evidence="4" id="KW-1185">Reference proteome</keyword>
<dbReference type="InterPro" id="IPR005225">
    <property type="entry name" value="Small_GTP-bd"/>
</dbReference>
<dbReference type="PANTHER" id="PTHR42708:SF1">
    <property type="entry name" value="GLIDING MOTILITY PROTEIN MGLA"/>
    <property type="match status" value="1"/>
</dbReference>
<dbReference type="SUPFAM" id="SSF52540">
    <property type="entry name" value="P-loop containing nucleoside triphosphate hydrolases"/>
    <property type="match status" value="1"/>
</dbReference>
<dbReference type="Proteomes" id="UP000681041">
    <property type="component" value="Chromosome"/>
</dbReference>
<name>A0A8T8K4C4_9EURY</name>
<gene>
    <name evidence="3" type="ORF">HYG87_03130</name>
</gene>
<dbReference type="GO" id="GO:0003924">
    <property type="term" value="F:GTPase activity"/>
    <property type="evidence" value="ECO:0007669"/>
    <property type="project" value="InterPro"/>
</dbReference>
<evidence type="ECO:0000256" key="1">
    <source>
        <dbReference type="ARBA" id="ARBA00022741"/>
    </source>
</evidence>
<dbReference type="InterPro" id="IPR006689">
    <property type="entry name" value="Small_GTPase_ARF/SAR"/>
</dbReference>
<dbReference type="PRINTS" id="PR00449">
    <property type="entry name" value="RASTRNSFRMNG"/>
</dbReference>
<proteinExistence type="predicted"/>
<keyword evidence="1" id="KW-0547">Nucleotide-binding</keyword>
<dbReference type="NCBIfam" id="TIGR00231">
    <property type="entry name" value="small_GTP"/>
    <property type="match status" value="1"/>
</dbReference>
<dbReference type="RefSeq" id="WP_211533783.1">
    <property type="nucleotide sequence ID" value="NZ_CP058560.1"/>
</dbReference>
<dbReference type="SMART" id="SM00175">
    <property type="entry name" value="RAB"/>
    <property type="match status" value="1"/>
</dbReference>
<evidence type="ECO:0000313" key="4">
    <source>
        <dbReference type="Proteomes" id="UP000681041"/>
    </source>
</evidence>